<proteinExistence type="predicted"/>
<sequence length="233" mass="25097">MTVIPPEVLQRVSEAAVTSGFVQRTLGPAVPNSTEQAESQTRKRRGVLLLNCGQRSGTDIVNPGAGTLTAVDPLRASTQVIQLNDVCPVRPHTMRRSVNFITTSPFPLTECRELLRERFIGYDILLPNRKENKTSPVHSDIMSGGRCVGVTGDSLDIPMPVMQDSPVEAIRLMRAAALSPACGVKLWLHQLPGESRSGDDDDTVATAMMIDGVGGCPAHTVPLHDLTSTYDSL</sequence>
<dbReference type="EMBL" id="CM024802">
    <property type="protein sequence ID" value="KAG8011069.1"/>
    <property type="molecule type" value="Genomic_DNA"/>
</dbReference>
<keyword evidence="2" id="KW-1185">Reference proteome</keyword>
<reference evidence="1" key="1">
    <citation type="submission" date="2020-04" db="EMBL/GenBank/DDBJ databases">
        <title>A chromosome-scale assembly and high-density genetic map of the yellow drum (Nibea albiflora) genome.</title>
        <authorList>
            <person name="Xu D."/>
            <person name="Zhang W."/>
            <person name="Chen R."/>
            <person name="Tan P."/>
            <person name="Wang L."/>
            <person name="Song H."/>
            <person name="Tian L."/>
            <person name="Zhu Q."/>
            <person name="Wang B."/>
        </authorList>
    </citation>
    <scope>NUCLEOTIDE SEQUENCE</scope>
    <source>
        <strain evidence="1">ZJHYS-2018</strain>
    </source>
</reference>
<dbReference type="Proteomes" id="UP000805704">
    <property type="component" value="Chromosome 14"/>
</dbReference>
<protein>
    <submittedName>
        <fullName evidence="1">Uncharacterized protein</fullName>
    </submittedName>
</protein>
<evidence type="ECO:0000313" key="2">
    <source>
        <dbReference type="Proteomes" id="UP000805704"/>
    </source>
</evidence>
<gene>
    <name evidence="1" type="ORF">GBF38_005724</name>
</gene>
<organism evidence="1 2">
    <name type="scientific">Nibea albiflora</name>
    <name type="common">Yellow drum</name>
    <name type="synonym">Corvina albiflora</name>
    <dbReference type="NCBI Taxonomy" id="240163"/>
    <lineage>
        <taxon>Eukaryota</taxon>
        <taxon>Metazoa</taxon>
        <taxon>Chordata</taxon>
        <taxon>Craniata</taxon>
        <taxon>Vertebrata</taxon>
        <taxon>Euteleostomi</taxon>
        <taxon>Actinopterygii</taxon>
        <taxon>Neopterygii</taxon>
        <taxon>Teleostei</taxon>
        <taxon>Neoteleostei</taxon>
        <taxon>Acanthomorphata</taxon>
        <taxon>Eupercaria</taxon>
        <taxon>Sciaenidae</taxon>
        <taxon>Nibea</taxon>
    </lineage>
</organism>
<comment type="caution">
    <text evidence="1">The sequence shown here is derived from an EMBL/GenBank/DDBJ whole genome shotgun (WGS) entry which is preliminary data.</text>
</comment>
<accession>A0ACB7F981</accession>
<evidence type="ECO:0000313" key="1">
    <source>
        <dbReference type="EMBL" id="KAG8011069.1"/>
    </source>
</evidence>
<name>A0ACB7F981_NIBAL</name>